<dbReference type="EMBL" id="JAGSVG010000039">
    <property type="protein sequence ID" value="MBR8133270.1"/>
    <property type="molecule type" value="Genomic_DNA"/>
</dbReference>
<gene>
    <name evidence="1" type="ORF">KDW93_30705</name>
</gene>
<evidence type="ECO:0000313" key="2">
    <source>
        <dbReference type="Proteomes" id="UP000682266"/>
    </source>
</evidence>
<name>A0AA41JN45_9BURK</name>
<organism evidence="1 2">
    <name type="scientific">Burkholderia ambifaria</name>
    <dbReference type="NCBI Taxonomy" id="152480"/>
    <lineage>
        <taxon>Bacteria</taxon>
        <taxon>Pseudomonadati</taxon>
        <taxon>Pseudomonadota</taxon>
        <taxon>Betaproteobacteria</taxon>
        <taxon>Burkholderiales</taxon>
        <taxon>Burkholderiaceae</taxon>
        <taxon>Burkholderia</taxon>
        <taxon>Burkholderia cepacia complex</taxon>
    </lineage>
</organism>
<dbReference type="AlphaFoldDB" id="A0AA41JN45"/>
<accession>A0AA41JN45</accession>
<sequence>MIDLATDPRQRFKELSERTGISAESWKTFWNRGTKISGEMVEALGKAWPQYAFWLTTGITDQTHGHTDAYRRDGDVPFSALPMHRERAAQLFRLEIERQDYLRERTHENPHFDEDEKLRSLEAMIRKVSRLRTEEEKTLDELENDDQKD</sequence>
<proteinExistence type="predicted"/>
<dbReference type="RefSeq" id="WP_146124547.1">
    <property type="nucleotide sequence ID" value="NZ_CADERF010000035.1"/>
</dbReference>
<protein>
    <recommendedName>
        <fullName evidence="3">DNA-binding protein</fullName>
    </recommendedName>
</protein>
<evidence type="ECO:0008006" key="3">
    <source>
        <dbReference type="Google" id="ProtNLM"/>
    </source>
</evidence>
<dbReference type="Proteomes" id="UP000682266">
    <property type="component" value="Unassembled WGS sequence"/>
</dbReference>
<evidence type="ECO:0000313" key="1">
    <source>
        <dbReference type="EMBL" id="MBR8133270.1"/>
    </source>
</evidence>
<reference evidence="1" key="1">
    <citation type="submission" date="2021-04" db="EMBL/GenBank/DDBJ databases">
        <title>A collection of bacterial strains from the Burkholderia cepacia Research Laboratory and Repository.</title>
        <authorList>
            <person name="Lipuma J."/>
            <person name="Spilker T."/>
        </authorList>
    </citation>
    <scope>NUCLEOTIDE SEQUENCE</scope>
    <source>
        <strain evidence="1">AU36012</strain>
    </source>
</reference>
<comment type="caution">
    <text evidence="1">The sequence shown here is derived from an EMBL/GenBank/DDBJ whole genome shotgun (WGS) entry which is preliminary data.</text>
</comment>